<dbReference type="InterPro" id="IPR036640">
    <property type="entry name" value="ABC1_TM_sf"/>
</dbReference>
<dbReference type="InterPro" id="IPR039421">
    <property type="entry name" value="Type_1_exporter"/>
</dbReference>
<evidence type="ECO:0000259" key="11">
    <source>
        <dbReference type="PROSITE" id="PS50929"/>
    </source>
</evidence>
<evidence type="ECO:0000256" key="8">
    <source>
        <dbReference type="ARBA" id="ARBA00023136"/>
    </source>
</evidence>
<keyword evidence="2" id="KW-0813">Transport</keyword>
<dbReference type="Gene3D" id="1.20.1560.10">
    <property type="entry name" value="ABC transporter type 1, transmembrane domain"/>
    <property type="match status" value="1"/>
</dbReference>
<dbReference type="GO" id="GO:0015421">
    <property type="term" value="F:ABC-type oligopeptide transporter activity"/>
    <property type="evidence" value="ECO:0007669"/>
    <property type="project" value="TreeGrafter"/>
</dbReference>
<dbReference type="InterPro" id="IPR003439">
    <property type="entry name" value="ABC_transporter-like_ATP-bd"/>
</dbReference>
<dbReference type="FunFam" id="1.20.1560.10:FF:000011">
    <property type="entry name" value="Multidrug ABC transporter ATP-binding protein"/>
    <property type="match status" value="1"/>
</dbReference>
<dbReference type="PANTHER" id="PTHR43394">
    <property type="entry name" value="ATP-DEPENDENT PERMEASE MDL1, MITOCHONDRIAL"/>
    <property type="match status" value="1"/>
</dbReference>
<dbReference type="InterPro" id="IPR027417">
    <property type="entry name" value="P-loop_NTPase"/>
</dbReference>
<dbReference type="FunFam" id="3.40.50.300:FF:000287">
    <property type="entry name" value="Multidrug ABC transporter ATP-binding protein"/>
    <property type="match status" value="1"/>
</dbReference>
<comment type="subcellular location">
    <subcellularLocation>
        <location evidence="1">Cell membrane</location>
        <topology evidence="1">Multi-pass membrane protein</topology>
    </subcellularLocation>
</comment>
<dbReference type="PROSITE" id="PS00211">
    <property type="entry name" value="ABC_TRANSPORTER_1"/>
    <property type="match status" value="1"/>
</dbReference>
<evidence type="ECO:0000259" key="10">
    <source>
        <dbReference type="PROSITE" id="PS50893"/>
    </source>
</evidence>
<evidence type="ECO:0000313" key="12">
    <source>
        <dbReference type="EMBL" id="KAA9019533.1"/>
    </source>
</evidence>
<dbReference type="InterPro" id="IPR003593">
    <property type="entry name" value="AAA+_ATPase"/>
</dbReference>
<dbReference type="InterPro" id="IPR017871">
    <property type="entry name" value="ABC_transporter-like_CS"/>
</dbReference>
<dbReference type="OrthoDB" id="9770415at2"/>
<dbReference type="SMART" id="SM00382">
    <property type="entry name" value="AAA"/>
    <property type="match status" value="1"/>
</dbReference>
<dbReference type="RefSeq" id="WP_150441690.1">
    <property type="nucleotide sequence ID" value="NZ_VYKL01000031.1"/>
</dbReference>
<name>A0A5J5HIE7_9BACI</name>
<dbReference type="Pfam" id="PF00664">
    <property type="entry name" value="ABC_membrane"/>
    <property type="match status" value="1"/>
</dbReference>
<dbReference type="Pfam" id="PF00005">
    <property type="entry name" value="ABC_tran"/>
    <property type="match status" value="1"/>
</dbReference>
<feature type="transmembrane region" description="Helical" evidence="9">
    <location>
        <begin position="283"/>
        <end position="310"/>
    </location>
</feature>
<dbReference type="SUPFAM" id="SSF52540">
    <property type="entry name" value="P-loop containing nucleoside triphosphate hydrolases"/>
    <property type="match status" value="1"/>
</dbReference>
<evidence type="ECO:0000256" key="6">
    <source>
        <dbReference type="ARBA" id="ARBA00022840"/>
    </source>
</evidence>
<evidence type="ECO:0000256" key="3">
    <source>
        <dbReference type="ARBA" id="ARBA00022475"/>
    </source>
</evidence>
<dbReference type="InterPro" id="IPR011527">
    <property type="entry name" value="ABC1_TM_dom"/>
</dbReference>
<dbReference type="GO" id="GO:0005524">
    <property type="term" value="F:ATP binding"/>
    <property type="evidence" value="ECO:0007669"/>
    <property type="project" value="UniProtKB-KW"/>
</dbReference>
<sequence length="613" mass="68538">MSKQAAPNIIGRVRGPRGMSGPAEKAKDRKGTLLRIWRYMENQKGALIASVIFVIISTLLGLAGPYLIGIIIDHYIIPKDIGGTLRFLTLLAIVYTATALFTWLQSFTMVKVSLYTIRQLRQEVYDKFHTLSLRFFDKHSHGDLMSRVTNDIDSLNSALSQSVIQILSTILMASGVTIAMFSLNWILALTALFTIPVMIFTTKKIIKYSSSYFIKRQRDLGQLNGFVEESISGNEVVTLFGKEEKMNQKFSEINEKLRYSAMNADMVSGFVGPTNNFINNLGLGLLIGIGAVMAVEGMTTVGVIAAFVTYSRQFFRPINQLSSLFNMFQSAIAGAERVFEVMDETPDIVDKNNAISIHSLKGDVDFSHVDFSYNNGKLILKNIDFQVKAGEKVALVGPTGSGKTTIINLLMRFYDVTSGEIIIDGRNMTDYKISDLRKKIGIVLQDTFLFSGTVMENIRYGRLEATDEEVIEAAKMASAHHFIKHLPNGYQTSITSGGSNLSQGQRQLLAIARAILADTDLLILDEATSSIDTRTEMEIQRGLNHLMEGRTSFVIAHRLKTIENADQILVIQNGEIIEKGTHQELLKNKGFYYSMYESQFNLRERQRNHCFLD</sequence>
<organism evidence="12 13">
    <name type="scientific">Niallia endozanthoxylica</name>
    <dbReference type="NCBI Taxonomy" id="2036016"/>
    <lineage>
        <taxon>Bacteria</taxon>
        <taxon>Bacillati</taxon>
        <taxon>Bacillota</taxon>
        <taxon>Bacilli</taxon>
        <taxon>Bacillales</taxon>
        <taxon>Bacillaceae</taxon>
        <taxon>Niallia</taxon>
    </lineage>
</organism>
<keyword evidence="13" id="KW-1185">Reference proteome</keyword>
<evidence type="ECO:0000256" key="5">
    <source>
        <dbReference type="ARBA" id="ARBA00022741"/>
    </source>
</evidence>
<feature type="transmembrane region" description="Helical" evidence="9">
    <location>
        <begin position="187"/>
        <end position="206"/>
    </location>
</feature>
<reference evidence="12 13" key="1">
    <citation type="submission" date="2019-09" db="EMBL/GenBank/DDBJ databases">
        <title>Whole genome sequences of isolates from the Mars Exploration Rovers.</title>
        <authorList>
            <person name="Seuylemezian A."/>
            <person name="Vaishampayan P."/>
        </authorList>
    </citation>
    <scope>NUCLEOTIDE SEQUENCE [LARGE SCALE GENOMIC DNA]</scope>
    <source>
        <strain evidence="12 13">MER_TA_151</strain>
    </source>
</reference>
<dbReference type="GO" id="GO:0005886">
    <property type="term" value="C:plasma membrane"/>
    <property type="evidence" value="ECO:0007669"/>
    <property type="project" value="UniProtKB-SubCell"/>
</dbReference>
<keyword evidence="7 9" id="KW-1133">Transmembrane helix</keyword>
<dbReference type="SUPFAM" id="SSF90123">
    <property type="entry name" value="ABC transporter transmembrane region"/>
    <property type="match status" value="1"/>
</dbReference>
<keyword evidence="5" id="KW-0547">Nucleotide-binding</keyword>
<accession>A0A5J5HIE7</accession>
<dbReference type="PANTHER" id="PTHR43394:SF1">
    <property type="entry name" value="ATP-BINDING CASSETTE SUB-FAMILY B MEMBER 10, MITOCHONDRIAL"/>
    <property type="match status" value="1"/>
</dbReference>
<dbReference type="EMBL" id="VYKL01000031">
    <property type="protein sequence ID" value="KAA9019533.1"/>
    <property type="molecule type" value="Genomic_DNA"/>
</dbReference>
<protein>
    <submittedName>
        <fullName evidence="12">ABC transporter ATP-binding protein</fullName>
    </submittedName>
</protein>
<dbReference type="AlphaFoldDB" id="A0A5J5HIE7"/>
<feature type="domain" description="ABC transmembrane type-1" evidence="11">
    <location>
        <begin position="48"/>
        <end position="330"/>
    </location>
</feature>
<dbReference type="PROSITE" id="PS50893">
    <property type="entry name" value="ABC_TRANSPORTER_2"/>
    <property type="match status" value="1"/>
</dbReference>
<dbReference type="Gene3D" id="3.40.50.300">
    <property type="entry name" value="P-loop containing nucleotide triphosphate hydrolases"/>
    <property type="match status" value="1"/>
</dbReference>
<dbReference type="Proteomes" id="UP000326671">
    <property type="component" value="Unassembled WGS sequence"/>
</dbReference>
<feature type="transmembrane region" description="Helical" evidence="9">
    <location>
        <begin position="84"/>
        <end position="104"/>
    </location>
</feature>
<evidence type="ECO:0000256" key="4">
    <source>
        <dbReference type="ARBA" id="ARBA00022692"/>
    </source>
</evidence>
<dbReference type="CDD" id="cd03254">
    <property type="entry name" value="ABCC_Glucan_exporter_like"/>
    <property type="match status" value="1"/>
</dbReference>
<evidence type="ECO:0000256" key="7">
    <source>
        <dbReference type="ARBA" id="ARBA00022989"/>
    </source>
</evidence>
<dbReference type="GO" id="GO:0016887">
    <property type="term" value="F:ATP hydrolysis activity"/>
    <property type="evidence" value="ECO:0007669"/>
    <property type="project" value="InterPro"/>
</dbReference>
<evidence type="ECO:0000256" key="2">
    <source>
        <dbReference type="ARBA" id="ARBA00022448"/>
    </source>
</evidence>
<comment type="caution">
    <text evidence="12">The sequence shown here is derived from an EMBL/GenBank/DDBJ whole genome shotgun (WGS) entry which is preliminary data.</text>
</comment>
<feature type="transmembrane region" description="Helical" evidence="9">
    <location>
        <begin position="45"/>
        <end position="72"/>
    </location>
</feature>
<keyword evidence="8 9" id="KW-0472">Membrane</keyword>
<evidence type="ECO:0000256" key="9">
    <source>
        <dbReference type="SAM" id="Phobius"/>
    </source>
</evidence>
<evidence type="ECO:0000313" key="13">
    <source>
        <dbReference type="Proteomes" id="UP000326671"/>
    </source>
</evidence>
<proteinExistence type="predicted"/>
<keyword evidence="4 9" id="KW-0812">Transmembrane</keyword>
<dbReference type="PROSITE" id="PS50929">
    <property type="entry name" value="ABC_TM1F"/>
    <property type="match status" value="1"/>
</dbReference>
<feature type="domain" description="ABC transporter" evidence="10">
    <location>
        <begin position="364"/>
        <end position="598"/>
    </location>
</feature>
<evidence type="ECO:0000256" key="1">
    <source>
        <dbReference type="ARBA" id="ARBA00004651"/>
    </source>
</evidence>
<dbReference type="CDD" id="cd18547">
    <property type="entry name" value="ABC_6TM_Tm288_like"/>
    <property type="match status" value="1"/>
</dbReference>
<gene>
    <name evidence="12" type="ORF">F4V44_19500</name>
</gene>
<keyword evidence="3" id="KW-1003">Cell membrane</keyword>
<keyword evidence="6 12" id="KW-0067">ATP-binding</keyword>